<feature type="domain" description="Cell wall hydrolase SleB" evidence="1">
    <location>
        <begin position="118"/>
        <end position="226"/>
    </location>
</feature>
<evidence type="ECO:0000313" key="3">
    <source>
        <dbReference type="Proteomes" id="UP000824927"/>
    </source>
</evidence>
<dbReference type="InterPro" id="IPR011105">
    <property type="entry name" value="Cell_wall_hydrolase_SleB"/>
</dbReference>
<evidence type="ECO:0000313" key="2">
    <source>
        <dbReference type="EMBL" id="MBY6216876.1"/>
    </source>
</evidence>
<comment type="caution">
    <text evidence="2">The sequence shown here is derived from an EMBL/GenBank/DDBJ whole genome shotgun (WGS) entry which is preliminary data.</text>
</comment>
<dbReference type="InterPro" id="IPR042047">
    <property type="entry name" value="SleB_dom1"/>
</dbReference>
<protein>
    <submittedName>
        <fullName evidence="2">Cell wall hydrolase</fullName>
    </submittedName>
</protein>
<name>A0A9Q3RYV5_9SPHN</name>
<reference evidence="2" key="1">
    <citation type="submission" date="2021-06" db="EMBL/GenBank/DDBJ databases">
        <title>50 bacteria genomes isolated from Dapeng, Shenzhen, China.</title>
        <authorList>
            <person name="Zheng W."/>
            <person name="Yu S."/>
            <person name="Huang Y."/>
        </authorList>
    </citation>
    <scope>NUCLEOTIDE SEQUENCE</scope>
    <source>
        <strain evidence="2">DP4N28-2</strain>
    </source>
</reference>
<dbReference type="Gene3D" id="1.10.10.2520">
    <property type="entry name" value="Cell wall hydrolase SleB, domain 1"/>
    <property type="match status" value="1"/>
</dbReference>
<proteinExistence type="predicted"/>
<dbReference type="Proteomes" id="UP000824927">
    <property type="component" value="Unassembled WGS sequence"/>
</dbReference>
<dbReference type="AlphaFoldDB" id="A0A9Q3RYV5"/>
<organism evidence="2 3">
    <name type="scientific">Qipengyuania aquimaris</name>
    <dbReference type="NCBI Taxonomy" id="255984"/>
    <lineage>
        <taxon>Bacteria</taxon>
        <taxon>Pseudomonadati</taxon>
        <taxon>Pseudomonadota</taxon>
        <taxon>Alphaproteobacteria</taxon>
        <taxon>Sphingomonadales</taxon>
        <taxon>Erythrobacteraceae</taxon>
        <taxon>Qipengyuania</taxon>
    </lineage>
</organism>
<dbReference type="Pfam" id="PF07486">
    <property type="entry name" value="Hydrolase_2"/>
    <property type="match status" value="1"/>
</dbReference>
<keyword evidence="2" id="KW-0378">Hydrolase</keyword>
<sequence>MAWSAKPSTLSQQRRSRMVLAGLLVLILIGISPAFDERSNGGVEMASGLSSESLSGLDGEEGDANVPLAGIKQEINPLHQNRIVAAAPIALLASDTGSTALAAIDCLTAAVYYEAGYELRQGQRAVAQVVLNRVKHPAFPDSVCGVVFEGSHRSSGCQFTFACDGSLSRAPGEDSWQRARAVAKAALSGFVEPSIGHATHYHATYMQPYWEKSLLKLNVVGSHAFYLWPGAAGMPTAFSKRYDANEVIPSNARILLSRHLLSASADLPRNSANPELSLLIASEIEAETPERALPDLISAAHRPESGSVLIVKKTQLIPSQARLKPYLLSGDEASPESSNEEVAE</sequence>
<dbReference type="GO" id="GO:0016787">
    <property type="term" value="F:hydrolase activity"/>
    <property type="evidence" value="ECO:0007669"/>
    <property type="project" value="UniProtKB-KW"/>
</dbReference>
<dbReference type="EMBL" id="JAHVKP010000001">
    <property type="protein sequence ID" value="MBY6216876.1"/>
    <property type="molecule type" value="Genomic_DNA"/>
</dbReference>
<accession>A0A9Q3RYV5</accession>
<evidence type="ECO:0000259" key="1">
    <source>
        <dbReference type="Pfam" id="PF07486"/>
    </source>
</evidence>
<gene>
    <name evidence="2" type="ORF">KUV31_00800</name>
</gene>